<dbReference type="Pfam" id="PF01467">
    <property type="entry name" value="CTP_transf_like"/>
    <property type="match status" value="1"/>
</dbReference>
<dbReference type="InterPro" id="IPR000086">
    <property type="entry name" value="NUDIX_hydrolase_dom"/>
</dbReference>
<protein>
    <submittedName>
        <fullName evidence="4">NUDIX domain-containing protein</fullName>
    </submittedName>
</protein>
<keyword evidence="1" id="KW-0808">Transferase</keyword>
<dbReference type="GO" id="GO:0016779">
    <property type="term" value="F:nucleotidyltransferase activity"/>
    <property type="evidence" value="ECO:0007669"/>
    <property type="project" value="UniProtKB-KW"/>
</dbReference>
<dbReference type="PROSITE" id="PS51462">
    <property type="entry name" value="NUDIX"/>
    <property type="match status" value="1"/>
</dbReference>
<dbReference type="InterPro" id="IPR014729">
    <property type="entry name" value="Rossmann-like_a/b/a_fold"/>
</dbReference>
<dbReference type="KEGG" id="sbf:JCM31447_19780"/>
<dbReference type="PANTHER" id="PTHR21342">
    <property type="entry name" value="PHOSPHOPANTETHEINE ADENYLYLTRANSFERASE"/>
    <property type="match status" value="1"/>
</dbReference>
<evidence type="ECO:0000313" key="4">
    <source>
        <dbReference type="EMBL" id="BBH53534.1"/>
    </source>
</evidence>
<dbReference type="SUPFAM" id="SSF55811">
    <property type="entry name" value="Nudix"/>
    <property type="match status" value="1"/>
</dbReference>
<reference evidence="4 5" key="1">
    <citation type="submission" date="2018-12" db="EMBL/GenBank/DDBJ databases">
        <title>Rubrispira sanarue gen. nov., sp., nov., a member of the order Silvanigrellales, isolated from a brackish lake in Hamamatsu Japan.</title>
        <authorList>
            <person name="Maejima Y."/>
            <person name="Iino T."/>
            <person name="Muraguchi Y."/>
            <person name="Fukuda K."/>
            <person name="Nojiri H."/>
            <person name="Ohkuma M."/>
            <person name="Moriuchi R."/>
            <person name="Dohra H."/>
            <person name="Kimbara K."/>
            <person name="Shintani M."/>
        </authorList>
    </citation>
    <scope>NUCLEOTIDE SEQUENCE [LARGE SCALE GENOMIC DNA]</scope>
    <source>
        <strain evidence="4 5">RF1110005</strain>
    </source>
</reference>
<feature type="domain" description="Nudix hydrolase" evidence="3">
    <location>
        <begin position="201"/>
        <end position="338"/>
    </location>
</feature>
<evidence type="ECO:0000256" key="1">
    <source>
        <dbReference type="ARBA" id="ARBA00022679"/>
    </source>
</evidence>
<proteinExistence type="predicted"/>
<dbReference type="Gene3D" id="3.40.50.620">
    <property type="entry name" value="HUPs"/>
    <property type="match status" value="1"/>
</dbReference>
<accession>A0A4P2VN59</accession>
<dbReference type="OrthoDB" id="542521at2"/>
<evidence type="ECO:0000256" key="2">
    <source>
        <dbReference type="ARBA" id="ARBA00022695"/>
    </source>
</evidence>
<dbReference type="EMBL" id="AP019368">
    <property type="protein sequence ID" value="BBH53534.1"/>
    <property type="molecule type" value="Genomic_DNA"/>
</dbReference>
<dbReference type="PANTHER" id="PTHR21342:SF0">
    <property type="entry name" value="BIFUNCTIONAL NMN ADENYLYLTRANSFERASE_NUDIX HYDROLASE"/>
    <property type="match status" value="1"/>
</dbReference>
<sequence>MVKQKSFKFDAAVFIGRFQPFHKGHVNSVRIALQNAHQLIIILGSYRMSASIRGPWLAEERIAMIQSALSQAQLKKIQFICIRDRLYNEDIWKSNIINEVEKKVGSGKSIAIIGHEKDSSSYYLRLFPNWKFMETGNYKGINATDFRMSYFLRDKIKTLYEHIPEGVIPHLKKYKRTEDYKILKAKFNAFESLKLHLKRDPEKTVCNAIIACGGYFLFVKRKEIFSQNLYSLPEATPKENESYFECVARALIEETGLHISPEKLRQYYKKEGTFDYAGRNPLEKTISHTFLFELNDVPYPKVTAGKNISQVEWVLYDDIYTNEHCFYSDFFQIIQWFLRNY</sequence>
<keyword evidence="2" id="KW-0548">Nucleotidyltransferase</keyword>
<dbReference type="RefSeq" id="WP_130609560.1">
    <property type="nucleotide sequence ID" value="NZ_AP019368.1"/>
</dbReference>
<organism evidence="4 5">
    <name type="scientific">Fluviispira sanaruensis</name>
    <dbReference type="NCBI Taxonomy" id="2493639"/>
    <lineage>
        <taxon>Bacteria</taxon>
        <taxon>Pseudomonadati</taxon>
        <taxon>Bdellovibrionota</taxon>
        <taxon>Oligoflexia</taxon>
        <taxon>Silvanigrellales</taxon>
        <taxon>Silvanigrellaceae</taxon>
        <taxon>Fluviispira</taxon>
    </lineage>
</organism>
<dbReference type="SUPFAM" id="SSF52374">
    <property type="entry name" value="Nucleotidylyl transferase"/>
    <property type="match status" value="1"/>
</dbReference>
<dbReference type="NCBIfam" id="TIGR00125">
    <property type="entry name" value="cyt_tran_rel"/>
    <property type="match status" value="1"/>
</dbReference>
<dbReference type="Gene3D" id="3.90.79.10">
    <property type="entry name" value="Nucleoside Triphosphate Pyrophosphohydrolase"/>
    <property type="match status" value="1"/>
</dbReference>
<name>A0A4P2VN59_FLUSA</name>
<dbReference type="Pfam" id="PF00293">
    <property type="entry name" value="NUDIX"/>
    <property type="match status" value="1"/>
</dbReference>
<evidence type="ECO:0000259" key="3">
    <source>
        <dbReference type="PROSITE" id="PS51462"/>
    </source>
</evidence>
<dbReference type="InterPro" id="IPR004821">
    <property type="entry name" value="Cyt_trans-like"/>
</dbReference>
<dbReference type="InterPro" id="IPR015797">
    <property type="entry name" value="NUDIX_hydrolase-like_dom_sf"/>
</dbReference>
<evidence type="ECO:0000313" key="5">
    <source>
        <dbReference type="Proteomes" id="UP000291236"/>
    </source>
</evidence>
<keyword evidence="5" id="KW-1185">Reference proteome</keyword>
<dbReference type="Proteomes" id="UP000291236">
    <property type="component" value="Chromosome"/>
</dbReference>
<dbReference type="AlphaFoldDB" id="A0A4P2VN59"/>
<gene>
    <name evidence="4" type="ORF">JCM31447_19780</name>
</gene>